<evidence type="ECO:0000256" key="5">
    <source>
        <dbReference type="ARBA" id="ARBA00023136"/>
    </source>
</evidence>
<dbReference type="OrthoDB" id="419616at2759"/>
<dbReference type="PANTHER" id="PTHR23504:SF15">
    <property type="entry name" value="MAJOR FACILITATOR SUPERFAMILY (MFS) PROFILE DOMAIN-CONTAINING PROTEIN"/>
    <property type="match status" value="1"/>
</dbReference>
<feature type="transmembrane region" description="Helical" evidence="7">
    <location>
        <begin position="420"/>
        <end position="448"/>
    </location>
</feature>
<dbReference type="PROSITE" id="PS50850">
    <property type="entry name" value="MFS"/>
    <property type="match status" value="1"/>
</dbReference>
<keyword evidence="4 7" id="KW-1133">Transmembrane helix</keyword>
<dbReference type="Gene3D" id="3.30.470.10">
    <property type="match status" value="1"/>
</dbReference>
<keyword evidence="2" id="KW-0813">Transport</keyword>
<feature type="transmembrane region" description="Helical" evidence="7">
    <location>
        <begin position="460"/>
        <end position="482"/>
    </location>
</feature>
<feature type="transmembrane region" description="Helical" evidence="7">
    <location>
        <begin position="394"/>
        <end position="414"/>
    </location>
</feature>
<dbReference type="AlphaFoldDB" id="A0A316Z4N7"/>
<dbReference type="SUPFAM" id="SSF56752">
    <property type="entry name" value="D-aminoacid aminotransferase-like PLP-dependent enzymes"/>
    <property type="match status" value="1"/>
</dbReference>
<evidence type="ECO:0000256" key="3">
    <source>
        <dbReference type="ARBA" id="ARBA00022692"/>
    </source>
</evidence>
<dbReference type="InterPro" id="IPR001958">
    <property type="entry name" value="Tet-R_TetA/multi-R_MdtG-like"/>
</dbReference>
<dbReference type="InterPro" id="IPR001544">
    <property type="entry name" value="Aminotrans_IV"/>
</dbReference>
<evidence type="ECO:0000313" key="9">
    <source>
        <dbReference type="EMBL" id="PWN96710.1"/>
    </source>
</evidence>
<evidence type="ECO:0000256" key="6">
    <source>
        <dbReference type="SAM" id="MobiDB-lite"/>
    </source>
</evidence>
<feature type="transmembrane region" description="Helical" evidence="7">
    <location>
        <begin position="39"/>
        <end position="64"/>
    </location>
</feature>
<dbReference type="GO" id="GO:0003824">
    <property type="term" value="F:catalytic activity"/>
    <property type="evidence" value="ECO:0007669"/>
    <property type="project" value="InterPro"/>
</dbReference>
<evidence type="ECO:0000256" key="7">
    <source>
        <dbReference type="SAM" id="Phobius"/>
    </source>
</evidence>
<name>A0A316Z4N7_9BASI</name>
<feature type="region of interest" description="Disordered" evidence="6">
    <location>
        <begin position="241"/>
        <end position="266"/>
    </location>
</feature>
<feature type="compositionally biased region" description="Basic residues" evidence="6">
    <location>
        <begin position="1"/>
        <end position="10"/>
    </location>
</feature>
<dbReference type="Gene3D" id="3.20.10.10">
    <property type="entry name" value="D-amino Acid Aminotransferase, subunit A, domain 2"/>
    <property type="match status" value="1"/>
</dbReference>
<proteinExistence type="predicted"/>
<evidence type="ECO:0000256" key="2">
    <source>
        <dbReference type="ARBA" id="ARBA00022448"/>
    </source>
</evidence>
<dbReference type="EMBL" id="KZ819298">
    <property type="protein sequence ID" value="PWN96710.1"/>
    <property type="molecule type" value="Genomic_DNA"/>
</dbReference>
<protein>
    <submittedName>
        <fullName evidence="9">MFS general substrate transporter</fullName>
    </submittedName>
</protein>
<evidence type="ECO:0000256" key="1">
    <source>
        <dbReference type="ARBA" id="ARBA00004141"/>
    </source>
</evidence>
<dbReference type="InterPro" id="IPR043132">
    <property type="entry name" value="BCAT-like_C"/>
</dbReference>
<dbReference type="PRINTS" id="PR01035">
    <property type="entry name" value="TCRTETA"/>
</dbReference>
<feature type="transmembrane region" description="Helical" evidence="7">
    <location>
        <begin position="167"/>
        <end position="189"/>
    </location>
</feature>
<evidence type="ECO:0000313" key="10">
    <source>
        <dbReference type="Proteomes" id="UP000245946"/>
    </source>
</evidence>
<accession>A0A316Z4N7</accession>
<feature type="compositionally biased region" description="Polar residues" evidence="6">
    <location>
        <begin position="254"/>
        <end position="265"/>
    </location>
</feature>
<dbReference type="InterPro" id="IPR020846">
    <property type="entry name" value="MFS_dom"/>
</dbReference>
<dbReference type="Proteomes" id="UP000245946">
    <property type="component" value="Unassembled WGS sequence"/>
</dbReference>
<feature type="transmembrane region" description="Helical" evidence="7">
    <location>
        <begin position="320"/>
        <end position="341"/>
    </location>
</feature>
<dbReference type="InterPro" id="IPR036038">
    <property type="entry name" value="Aminotransferase-like"/>
</dbReference>
<dbReference type="PANTHER" id="PTHR23504">
    <property type="entry name" value="MAJOR FACILITATOR SUPERFAMILY DOMAIN-CONTAINING PROTEIN 10"/>
    <property type="match status" value="1"/>
</dbReference>
<dbReference type="Gene3D" id="1.20.1250.20">
    <property type="entry name" value="MFS general substrate transporter like domains"/>
    <property type="match status" value="1"/>
</dbReference>
<feature type="region of interest" description="Disordered" evidence="6">
    <location>
        <begin position="1"/>
        <end position="30"/>
    </location>
</feature>
<reference evidence="9 10" key="1">
    <citation type="journal article" date="2018" name="Mol. Biol. Evol.">
        <title>Broad Genomic Sampling Reveals a Smut Pathogenic Ancestry of the Fungal Clade Ustilaginomycotina.</title>
        <authorList>
            <person name="Kijpornyongpan T."/>
            <person name="Mondo S.J."/>
            <person name="Barry K."/>
            <person name="Sandor L."/>
            <person name="Lee J."/>
            <person name="Lipzen A."/>
            <person name="Pangilinan J."/>
            <person name="LaButti K."/>
            <person name="Hainaut M."/>
            <person name="Henrissat B."/>
            <person name="Grigoriev I.V."/>
            <person name="Spatafora J.W."/>
            <person name="Aime M.C."/>
        </authorList>
    </citation>
    <scope>NUCLEOTIDE SEQUENCE [LARGE SCALE GENOMIC DNA]</scope>
    <source>
        <strain evidence="9 10">MCA 4186</strain>
    </source>
</reference>
<sequence length="836" mass="90045">MGLFSRLRRRGRDDDERAPLLAQQAAPPPRKTPLPRMQLFVLCLMRLSEPIAFTCIFPFVPQMLHDNLPGVPSKQIGYYAGLVESLFALVQFLTGLLWGSLSDRIGRKPVLLIGLLGTFASVNAFGLSRSFNQMIAARALNGLMNGNVAVIRSVLGELTDETNQARAFSFLPLMYAIGSIIGPTLGGTLSDPVHAFPWLFGRSEFLATYPYWLPCGVAGALNVVGLVIGFFYLEETLPSKAAPPPSPRDESNETPEGSATPTLTHRLSEPDLHRATLARAASRLAARRAGEAAAAAERQAAQEELPVPFRAILTGNVIKVLTNQALINLINISYMAALPLFCYTDVAEGGLSFSKADIGNLLAANGVCAIFVQLFLFPYLEGRIGGPQPLLKRVLPFFASAFLLFPLAHAAALLGRAQVWSVLGVILVVRSIGGMSIVTGTLCINNIAPNRASLGRVNGLAQSLGSLARAIGPIGSSSLFAFSIEHPDLLGGQLVWYTLFAIAALTWLLSLRIRDANKARWRKEKRVLAAPAPMAADGEAAPAEVFTTMLLSAAATPAATLESLLPPQLCAMLHEASPRTQGDVVSTHVLARRIPLLREHLRRLSTAVAALHAAAPSAWQTPASYAALSEERLLQALHEALDGQTEARRVRLALSREEGVVAVQHYALSQVPQSPSVRLDVEATRPRTGTLDDVVLRHKTSARGIYDEARSRVHATLGAPAAARDQAACFDVLLWLEESGERLLTESSIASVLLQLAPSSSSSAAGEAEERPVARFVTPPRRLPLLPGVVRSELLRRGAVREEEISVARLKSELQRGGRLWLVNALRGAFEVHLIP</sequence>
<dbReference type="SUPFAM" id="SSF103473">
    <property type="entry name" value="MFS general substrate transporter"/>
    <property type="match status" value="1"/>
</dbReference>
<dbReference type="CDD" id="cd17330">
    <property type="entry name" value="MFS_SLC46_TetA_like"/>
    <property type="match status" value="1"/>
</dbReference>
<dbReference type="InterPro" id="IPR011701">
    <property type="entry name" value="MFS"/>
</dbReference>
<keyword evidence="10" id="KW-1185">Reference proteome</keyword>
<feature type="transmembrane region" description="Helical" evidence="7">
    <location>
        <begin position="135"/>
        <end position="155"/>
    </location>
</feature>
<evidence type="ECO:0000256" key="4">
    <source>
        <dbReference type="ARBA" id="ARBA00022989"/>
    </source>
</evidence>
<keyword evidence="5 7" id="KW-0472">Membrane</keyword>
<dbReference type="Pfam" id="PF01063">
    <property type="entry name" value="Aminotran_4"/>
    <property type="match status" value="1"/>
</dbReference>
<feature type="transmembrane region" description="Helical" evidence="7">
    <location>
        <begin position="110"/>
        <end position="129"/>
    </location>
</feature>
<dbReference type="Pfam" id="PF07690">
    <property type="entry name" value="MFS_1"/>
    <property type="match status" value="1"/>
</dbReference>
<dbReference type="GeneID" id="37270448"/>
<comment type="subcellular location">
    <subcellularLocation>
        <location evidence="1">Membrane</location>
        <topology evidence="1">Multi-pass membrane protein</topology>
    </subcellularLocation>
</comment>
<dbReference type="GO" id="GO:0016020">
    <property type="term" value="C:membrane"/>
    <property type="evidence" value="ECO:0007669"/>
    <property type="project" value="UniProtKB-SubCell"/>
</dbReference>
<gene>
    <name evidence="9" type="ORF">FA09DRAFT_331178</name>
</gene>
<feature type="transmembrane region" description="Helical" evidence="7">
    <location>
        <begin position="76"/>
        <end position="98"/>
    </location>
</feature>
<feature type="transmembrane region" description="Helical" evidence="7">
    <location>
        <begin position="209"/>
        <end position="233"/>
    </location>
</feature>
<organism evidence="9 10">
    <name type="scientific">Tilletiopsis washingtonensis</name>
    <dbReference type="NCBI Taxonomy" id="58919"/>
    <lineage>
        <taxon>Eukaryota</taxon>
        <taxon>Fungi</taxon>
        <taxon>Dikarya</taxon>
        <taxon>Basidiomycota</taxon>
        <taxon>Ustilaginomycotina</taxon>
        <taxon>Exobasidiomycetes</taxon>
        <taxon>Entylomatales</taxon>
        <taxon>Entylomatales incertae sedis</taxon>
        <taxon>Tilletiopsis</taxon>
    </lineage>
</organism>
<feature type="transmembrane region" description="Helical" evidence="7">
    <location>
        <begin position="361"/>
        <end position="382"/>
    </location>
</feature>
<feature type="domain" description="Major facilitator superfamily (MFS) profile" evidence="8">
    <location>
        <begin position="38"/>
        <end position="518"/>
    </location>
</feature>
<evidence type="ECO:0000259" key="8">
    <source>
        <dbReference type="PROSITE" id="PS50850"/>
    </source>
</evidence>
<dbReference type="InterPro" id="IPR036259">
    <property type="entry name" value="MFS_trans_sf"/>
</dbReference>
<dbReference type="GO" id="GO:0022857">
    <property type="term" value="F:transmembrane transporter activity"/>
    <property type="evidence" value="ECO:0007669"/>
    <property type="project" value="InterPro"/>
</dbReference>
<dbReference type="InterPro" id="IPR043131">
    <property type="entry name" value="BCAT-like_N"/>
</dbReference>
<keyword evidence="3 7" id="KW-0812">Transmembrane</keyword>
<feature type="transmembrane region" description="Helical" evidence="7">
    <location>
        <begin position="494"/>
        <end position="513"/>
    </location>
</feature>
<dbReference type="RefSeq" id="XP_025596989.1">
    <property type="nucleotide sequence ID" value="XM_025742904.1"/>
</dbReference>